<dbReference type="OrthoDB" id="9773982at2"/>
<reference evidence="2 3" key="1">
    <citation type="submission" date="2019-04" db="EMBL/GenBank/DDBJ databases">
        <title>Sphingomonas psychrotolerans sp. nov., isolated from soil in the Tianshan Mountains, Xinjiang, China.</title>
        <authorList>
            <person name="Luo Y."/>
            <person name="Sheng H."/>
        </authorList>
    </citation>
    <scope>NUCLEOTIDE SEQUENCE [LARGE SCALE GENOMIC DNA]</scope>
    <source>
        <strain evidence="2 3">KIS18-15</strain>
    </source>
</reference>
<organism evidence="2 3">
    <name type="scientific">Sphingomonas naasensis</name>
    <dbReference type="NCBI Taxonomy" id="1344951"/>
    <lineage>
        <taxon>Bacteria</taxon>
        <taxon>Pseudomonadati</taxon>
        <taxon>Pseudomonadota</taxon>
        <taxon>Alphaproteobacteria</taxon>
        <taxon>Sphingomonadales</taxon>
        <taxon>Sphingomonadaceae</taxon>
        <taxon>Sphingomonas</taxon>
    </lineage>
</organism>
<gene>
    <name evidence="2" type="ORF">E5A74_00635</name>
</gene>
<dbReference type="InterPro" id="IPR007694">
    <property type="entry name" value="DNA_helicase_DnaB-like_C"/>
</dbReference>
<dbReference type="SUPFAM" id="SSF52540">
    <property type="entry name" value="P-loop containing nucleoside triphosphate hydrolases"/>
    <property type="match status" value="1"/>
</dbReference>
<dbReference type="EMBL" id="SRXU01000001">
    <property type="protein sequence ID" value="TGX45723.1"/>
    <property type="molecule type" value="Genomic_DNA"/>
</dbReference>
<protein>
    <recommendedName>
        <fullName evidence="1">SF4 helicase domain-containing protein</fullName>
    </recommendedName>
</protein>
<feature type="domain" description="SF4 helicase" evidence="1">
    <location>
        <begin position="136"/>
        <end position="388"/>
    </location>
</feature>
<dbReference type="GO" id="GO:0006260">
    <property type="term" value="P:DNA replication"/>
    <property type="evidence" value="ECO:0007669"/>
    <property type="project" value="InterPro"/>
</dbReference>
<dbReference type="PANTHER" id="PTHR30153:SF2">
    <property type="entry name" value="REPLICATIVE DNA HELICASE"/>
    <property type="match status" value="1"/>
</dbReference>
<accession>A0A4S1WRU8</accession>
<dbReference type="GO" id="GO:0003678">
    <property type="term" value="F:DNA helicase activity"/>
    <property type="evidence" value="ECO:0007669"/>
    <property type="project" value="InterPro"/>
</dbReference>
<dbReference type="InterPro" id="IPR027417">
    <property type="entry name" value="P-loop_NTPase"/>
</dbReference>
<evidence type="ECO:0000259" key="1">
    <source>
        <dbReference type="PROSITE" id="PS51199"/>
    </source>
</evidence>
<proteinExistence type="predicted"/>
<dbReference type="AlphaFoldDB" id="A0A4S1WRU8"/>
<keyword evidence="3" id="KW-1185">Reference proteome</keyword>
<dbReference type="GO" id="GO:0005829">
    <property type="term" value="C:cytosol"/>
    <property type="evidence" value="ECO:0007669"/>
    <property type="project" value="TreeGrafter"/>
</dbReference>
<dbReference type="GO" id="GO:0005524">
    <property type="term" value="F:ATP binding"/>
    <property type="evidence" value="ECO:0007669"/>
    <property type="project" value="InterPro"/>
</dbReference>
<dbReference type="PANTHER" id="PTHR30153">
    <property type="entry name" value="REPLICATIVE DNA HELICASE DNAB"/>
    <property type="match status" value="1"/>
</dbReference>
<dbReference type="Gene3D" id="3.40.50.300">
    <property type="entry name" value="P-loop containing nucleotide triphosphate hydrolases"/>
    <property type="match status" value="1"/>
</dbReference>
<evidence type="ECO:0000313" key="3">
    <source>
        <dbReference type="Proteomes" id="UP000309848"/>
    </source>
</evidence>
<sequence>MTFSSKRHRMIGGKQVDPARRVRERALRRVLLAPLLEAAVVAVIRLADRFVGTAGPDTRQIDVGAVDVGLPARRPVHFLAGHRIEGRTMPDADADIDPAAAELRAVEARDRRVRVEALRLHRCAALGIDQAGAGHSPLPCSTALGLARNGEGVMFASLEMRSEELGMRMVSDLACRGRGRWIPFRSIVEGTVTDDEFETMRAAEKAVSSWPLEIEDFASATLARLTLAIRRTKRRMAAKGQTLKAVVVDYLQLLHPDDPRMSAYESVSQISKGLKALAKDLEVCVIALAQLSRAVESREDKRPQLSDLRDSGQIEQDADAVLFLYREEYYLQKVKPKPGQEDAHDAAKSAAAGRLTLICAKRRNGATGDASCQFLAPYQAVRSSDWGR</sequence>
<dbReference type="PROSITE" id="PS51199">
    <property type="entry name" value="SF4_HELICASE"/>
    <property type="match status" value="1"/>
</dbReference>
<comment type="caution">
    <text evidence="2">The sequence shown here is derived from an EMBL/GenBank/DDBJ whole genome shotgun (WGS) entry which is preliminary data.</text>
</comment>
<name>A0A4S1WRU8_9SPHN</name>
<evidence type="ECO:0000313" key="2">
    <source>
        <dbReference type="EMBL" id="TGX45723.1"/>
    </source>
</evidence>
<dbReference type="Proteomes" id="UP000309848">
    <property type="component" value="Unassembled WGS sequence"/>
</dbReference>
<dbReference type="Pfam" id="PF03796">
    <property type="entry name" value="DnaB_C"/>
    <property type="match status" value="1"/>
</dbReference>